<evidence type="ECO:0000313" key="2">
    <source>
        <dbReference type="Proteomes" id="UP000272959"/>
    </source>
</evidence>
<dbReference type="Proteomes" id="UP000272959">
    <property type="component" value="Segment"/>
</dbReference>
<keyword evidence="2" id="KW-1185">Reference proteome</keyword>
<organism evidence="1 2">
    <name type="scientific">Lentibacter phage vB_LenP_ICBM1</name>
    <dbReference type="NCBI Taxonomy" id="2847822"/>
    <lineage>
        <taxon>Viruses</taxon>
        <taxon>Duplodnaviria</taxon>
        <taxon>Heunggongvirae</taxon>
        <taxon>Uroviricota</taxon>
        <taxon>Caudoviricetes</taxon>
        <taxon>Zobellviridae</taxon>
        <taxon>Cobavirinae</taxon>
        <taxon>Siovirus</taxon>
        <taxon>Siovirus germanense</taxon>
    </lineage>
</organism>
<reference evidence="1 2" key="1">
    <citation type="journal article" date="2019" name="ISME J.">
        <title>Cobaviruses - a new globally distributed phage group infecting Rhodobacteraceae in marine ecosystems.</title>
        <authorList>
            <person name="Bischoff V."/>
            <person name="Bunk B."/>
            <person name="Meier-Kolthoff J.P."/>
            <person name="Sproer C."/>
            <person name="Poehlein A."/>
            <person name="Dogs M."/>
            <person name="Nguyen M."/>
            <person name="Petersen J."/>
            <person name="Daniel R."/>
            <person name="Overmann J."/>
            <person name="Goker M."/>
            <person name="Simon M."/>
            <person name="Brinkhoff T."/>
            <person name="Moraru C."/>
        </authorList>
    </citation>
    <scope>NUCLEOTIDE SEQUENCE [LARGE SCALE GENOMIC DNA]</scope>
</reference>
<name>A0A3G2YRD0_9CAUD</name>
<protein>
    <submittedName>
        <fullName evidence="1">Uncharacterized protein</fullName>
    </submittedName>
</protein>
<proteinExistence type="predicted"/>
<dbReference type="EMBL" id="MF431617">
    <property type="protein sequence ID" value="AYP28115.1"/>
    <property type="molecule type" value="Genomic_DNA"/>
</dbReference>
<accession>A0A3G2YRD0</accession>
<evidence type="ECO:0000313" key="1">
    <source>
        <dbReference type="EMBL" id="AYP28115.1"/>
    </source>
</evidence>
<gene>
    <name evidence="1" type="ORF">vBLenPICBM1__1</name>
</gene>
<sequence length="75" mass="8659">MDKDIKALAEQMRDVAEENWQALSAEYWRLHKRIETEAFISRWEQMDAIRKLSQLGLALHASGEALSAINTVRCN</sequence>